<sequence length="146" mass="16531">MPRKAIREKKIVKVSTFSLLLQRLDVNCLIRICLLDWDLSGFLDLILNQTKVATVVKVADDEDEALFALVTALNLASHTIVSDLELLLEKKEKDVGLLDEVSWATEDEVWSFEDKLSLQKSFEGHSASTHQDLQVEASQSERTLLY</sequence>
<organism evidence="2 3">
    <name type="scientific">Camelina sativa</name>
    <name type="common">False flax</name>
    <name type="synonym">Myagrum sativum</name>
    <dbReference type="NCBI Taxonomy" id="90675"/>
    <lineage>
        <taxon>Eukaryota</taxon>
        <taxon>Viridiplantae</taxon>
        <taxon>Streptophyta</taxon>
        <taxon>Embryophyta</taxon>
        <taxon>Tracheophyta</taxon>
        <taxon>Spermatophyta</taxon>
        <taxon>Magnoliopsida</taxon>
        <taxon>eudicotyledons</taxon>
        <taxon>Gunneridae</taxon>
        <taxon>Pentapetalae</taxon>
        <taxon>rosids</taxon>
        <taxon>malvids</taxon>
        <taxon>Brassicales</taxon>
        <taxon>Brassicaceae</taxon>
        <taxon>Camelineae</taxon>
        <taxon>Camelina</taxon>
    </lineage>
</organism>
<dbReference type="InterPro" id="IPR025602">
    <property type="entry name" value="BCP1_family"/>
</dbReference>
<dbReference type="GeneID" id="104780516"/>
<proteinExistence type="inferred from homology"/>
<comment type="similarity">
    <text evidence="1">Belongs to the BCP1 family.</text>
</comment>
<keyword evidence="2" id="KW-1185">Reference proteome</keyword>
<evidence type="ECO:0000313" key="4">
    <source>
        <dbReference type="RefSeq" id="XP_019100189.1"/>
    </source>
</evidence>
<protein>
    <submittedName>
        <fullName evidence="3 4">Protein BCCIP homolog isoform X1</fullName>
    </submittedName>
</protein>
<evidence type="ECO:0000313" key="2">
    <source>
        <dbReference type="Proteomes" id="UP000694864"/>
    </source>
</evidence>
<dbReference type="PANTHER" id="PTHR13261">
    <property type="entry name" value="BRCA2 AND CDKN1A INTERACTING PROTEIN"/>
    <property type="match status" value="1"/>
</dbReference>
<dbReference type="PANTHER" id="PTHR13261:SF0">
    <property type="entry name" value="BRCA2 AND CDKN1A-INTERACTING PROTEIN"/>
    <property type="match status" value="1"/>
</dbReference>
<dbReference type="Proteomes" id="UP000694864">
    <property type="component" value="Chromosome 4"/>
</dbReference>
<reference evidence="2" key="1">
    <citation type="journal article" date="1997" name="Nucleic Acids Res.">
        <title>tRNAscan-SE: a program for improved detection of transfer RNA genes in genomic sequence.</title>
        <authorList>
            <person name="Lowe T.M."/>
            <person name="Eddy S.R."/>
        </authorList>
    </citation>
    <scope>NUCLEOTIDE SEQUENCE [LARGE SCALE GENOMIC DNA]</scope>
    <source>
        <strain evidence="2">r\DH55</strain>
    </source>
</reference>
<reference evidence="3 4" key="3">
    <citation type="submission" date="2025-05" db="UniProtKB">
        <authorList>
            <consortium name="RefSeq"/>
        </authorList>
    </citation>
    <scope>IDENTIFICATION</scope>
    <source>
        <tissue evidence="3 4">Leaf</tissue>
    </source>
</reference>
<dbReference type="RefSeq" id="XP_019100189.1">
    <property type="nucleotide sequence ID" value="XM_019244644.1"/>
</dbReference>
<evidence type="ECO:0000313" key="3">
    <source>
        <dbReference type="RefSeq" id="XP_019100188.1"/>
    </source>
</evidence>
<reference evidence="2" key="2">
    <citation type="journal article" date="2014" name="Nat. Commun.">
        <title>The emerging biofuel crop Camelina sativa retains a highly undifferentiated hexaploid genome structure.</title>
        <authorList>
            <person name="Kagale S."/>
            <person name="Koh C."/>
            <person name="Nixon J."/>
            <person name="Bollina V."/>
            <person name="Clarke W.E."/>
            <person name="Tuteja R."/>
            <person name="Spillane C."/>
            <person name="Robinson S.J."/>
            <person name="Links M.G."/>
            <person name="Clarke C."/>
            <person name="Higgins E.E."/>
            <person name="Huebert T."/>
            <person name="Sharpe A.G."/>
            <person name="Parkin I.A."/>
        </authorList>
    </citation>
    <scope>NUCLEOTIDE SEQUENCE [LARGE SCALE GENOMIC DNA]</scope>
    <source>
        <strain evidence="2">r\DH55</strain>
    </source>
</reference>
<dbReference type="Pfam" id="PF13862">
    <property type="entry name" value="BCCIP"/>
    <property type="match status" value="1"/>
</dbReference>
<evidence type="ECO:0000256" key="1">
    <source>
        <dbReference type="ARBA" id="ARBA00006781"/>
    </source>
</evidence>
<name>A0ABM1RMF0_CAMSA</name>
<accession>A0ABM1RMF0</accession>
<dbReference type="RefSeq" id="XP_019100188.1">
    <property type="nucleotide sequence ID" value="XM_019244643.1"/>
</dbReference>
<gene>
    <name evidence="3 4" type="primary">LOC104780516</name>
</gene>